<keyword evidence="2" id="KW-1185">Reference proteome</keyword>
<reference evidence="1" key="1">
    <citation type="submission" date="2023-06" db="EMBL/GenBank/DDBJ databases">
        <title>Genome-scale phylogeny and comparative genomics of the fungal order Sordariales.</title>
        <authorList>
            <consortium name="Lawrence Berkeley National Laboratory"/>
            <person name="Hensen N."/>
            <person name="Bonometti L."/>
            <person name="Westerberg I."/>
            <person name="Brannstrom I.O."/>
            <person name="Guillou S."/>
            <person name="Cros-Aarteil S."/>
            <person name="Calhoun S."/>
            <person name="Haridas S."/>
            <person name="Kuo A."/>
            <person name="Mondo S."/>
            <person name="Pangilinan J."/>
            <person name="Riley R."/>
            <person name="Labutti K."/>
            <person name="Andreopoulos B."/>
            <person name="Lipzen A."/>
            <person name="Chen C."/>
            <person name="Yanf M."/>
            <person name="Daum C."/>
            <person name="Ng V."/>
            <person name="Clum A."/>
            <person name="Steindorff A."/>
            <person name="Ohm R."/>
            <person name="Martin F."/>
            <person name="Silar P."/>
            <person name="Natvig D."/>
            <person name="Lalanne C."/>
            <person name="Gautier V."/>
            <person name="Ament-Velasquez S.L."/>
            <person name="Kruys A."/>
            <person name="Hutchinson M.I."/>
            <person name="Powell A.J."/>
            <person name="Barry K."/>
            <person name="Miller A.N."/>
            <person name="Grigoriev I.V."/>
            <person name="Debuchy R."/>
            <person name="Gladieux P."/>
            <person name="Thoren M.H."/>
            <person name="Johannesson H."/>
        </authorList>
    </citation>
    <scope>NUCLEOTIDE SEQUENCE</scope>
    <source>
        <strain evidence="1">CBS 606.72</strain>
    </source>
</reference>
<dbReference type="EMBL" id="JAULSU010000004">
    <property type="protein sequence ID" value="KAK0619813.1"/>
    <property type="molecule type" value="Genomic_DNA"/>
</dbReference>
<evidence type="ECO:0000313" key="1">
    <source>
        <dbReference type="EMBL" id="KAK0619813.1"/>
    </source>
</evidence>
<name>A0AA39WQN0_9PEZI</name>
<sequence length="86" mass="9855">MRLYYVARQLANQGDVLNAVTALLEHMKETLFQDGFRLGLPLQNFRQSLLWGSKVRYISHEHITKPSGSIPVTVRGSHFPSWTWTG</sequence>
<proteinExistence type="predicted"/>
<dbReference type="Proteomes" id="UP001175000">
    <property type="component" value="Unassembled WGS sequence"/>
</dbReference>
<gene>
    <name evidence="1" type="ORF">B0T14DRAFT_214809</name>
</gene>
<comment type="caution">
    <text evidence="1">The sequence shown here is derived from an EMBL/GenBank/DDBJ whole genome shotgun (WGS) entry which is preliminary data.</text>
</comment>
<protein>
    <submittedName>
        <fullName evidence="1">Uncharacterized protein</fullName>
    </submittedName>
</protein>
<evidence type="ECO:0000313" key="2">
    <source>
        <dbReference type="Proteomes" id="UP001175000"/>
    </source>
</evidence>
<dbReference type="AlphaFoldDB" id="A0AA39WQN0"/>
<organism evidence="1 2">
    <name type="scientific">Immersiella caudata</name>
    <dbReference type="NCBI Taxonomy" id="314043"/>
    <lineage>
        <taxon>Eukaryota</taxon>
        <taxon>Fungi</taxon>
        <taxon>Dikarya</taxon>
        <taxon>Ascomycota</taxon>
        <taxon>Pezizomycotina</taxon>
        <taxon>Sordariomycetes</taxon>
        <taxon>Sordariomycetidae</taxon>
        <taxon>Sordariales</taxon>
        <taxon>Lasiosphaeriaceae</taxon>
        <taxon>Immersiella</taxon>
    </lineage>
</organism>
<accession>A0AA39WQN0</accession>